<feature type="compositionally biased region" description="Low complexity" evidence="1">
    <location>
        <begin position="567"/>
        <end position="578"/>
    </location>
</feature>
<dbReference type="Proteomes" id="UP000507470">
    <property type="component" value="Unassembled WGS sequence"/>
</dbReference>
<dbReference type="EMBL" id="CACVKT020007997">
    <property type="protein sequence ID" value="CAC5412413.1"/>
    <property type="molecule type" value="Genomic_DNA"/>
</dbReference>
<evidence type="ECO:0000313" key="4">
    <source>
        <dbReference type="Proteomes" id="UP000507470"/>
    </source>
</evidence>
<sequence length="786" mass="88815">MAGVRDLIRMIQLNRKRDRINHIINELSHVAYSGCREKLANEGLKTSIIYRIAKTADLRAKVILETDLMSLINKKNDYDIDSSKKNLKPSRIKFLVEYTHNQAILTGWPYAYLHTNEFRLLTDTYTSILRIFNDYKALHRNKRSVLPIIGKAMHFLFGTLTDSDVSTIKGHLSPSTITPTDLKRLLNEIKNKLPRYFELSEDPNLNLWFFYRLLTCTTVLYNDKILAIISLPLLDSNNRFEVYKAYNLPMPMKNNSTKLLTMVAKFDINVEYFAVNAERSKYVLLNNDEINKCTDRFTKFCKIASPVYPITLSKNCAISLFMKKENDIDKFCKVLVEPSSIFPMANYISSGSCQERGGEKVMNFAAKYDKVEHLVSAKTEGEVITNRGVASAPMLPVSYMPMTEPISLPKYSNYQHSSRPAGGVTYPFQDGSRVEKGRWFKTIPEENKEEETYSDTNDNDTNCTTNQKPEDLGAGEAVSKPNTGAVVEFGGSNQSNNTFYISLLISNMPPKPTYQFLNIASQPTTSNAQLSNFPPLDFILFHSDHKVEKGRWFKTIPEENKEETYSDTNDNDTNCTTNQKPEDLGAGETVSKPNTGAVVEFGGSNQSNNTFYISLLISNIPPKPTYQFLNISSQPTTLNAQLSNFPPLLNSNPIVNHQSFVQAARMTNVISLTNFTEKQSMVDIVYPTGSISIDERSSESRISVRRKCFAMVFKILTTIICIVNIPNILFTIGRRSNDPAKLIHMPKGGNRTGAKPINYPNTRSNQEVNTNSLLETEDQVEVTTEE</sequence>
<name>A0A6J8DXB6_MYTCO</name>
<keyword evidence="4" id="KW-1185">Reference proteome</keyword>
<organism evidence="3 4">
    <name type="scientific">Mytilus coruscus</name>
    <name type="common">Sea mussel</name>
    <dbReference type="NCBI Taxonomy" id="42192"/>
    <lineage>
        <taxon>Eukaryota</taxon>
        <taxon>Metazoa</taxon>
        <taxon>Spiralia</taxon>
        <taxon>Lophotrochozoa</taxon>
        <taxon>Mollusca</taxon>
        <taxon>Bivalvia</taxon>
        <taxon>Autobranchia</taxon>
        <taxon>Pteriomorphia</taxon>
        <taxon>Mytilida</taxon>
        <taxon>Mytiloidea</taxon>
        <taxon>Mytilidae</taxon>
        <taxon>Mytilinae</taxon>
        <taxon>Mytilus</taxon>
    </lineage>
</organism>
<dbReference type="OrthoDB" id="6077750at2759"/>
<keyword evidence="2" id="KW-0472">Membrane</keyword>
<keyword evidence="2" id="KW-0812">Transmembrane</keyword>
<feature type="region of interest" description="Disordered" evidence="1">
    <location>
        <begin position="561"/>
        <end position="590"/>
    </location>
</feature>
<proteinExistence type="predicted"/>
<dbReference type="AlphaFoldDB" id="A0A6J8DXB6"/>
<accession>A0A6J8DXB6</accession>
<feature type="region of interest" description="Disordered" evidence="1">
    <location>
        <begin position="741"/>
        <end position="786"/>
    </location>
</feature>
<feature type="compositionally biased region" description="Low complexity" evidence="1">
    <location>
        <begin position="455"/>
        <end position="466"/>
    </location>
</feature>
<evidence type="ECO:0000256" key="2">
    <source>
        <dbReference type="SAM" id="Phobius"/>
    </source>
</evidence>
<gene>
    <name evidence="3" type="ORF">MCOR_45390</name>
</gene>
<feature type="compositionally biased region" description="Acidic residues" evidence="1">
    <location>
        <begin position="775"/>
        <end position="786"/>
    </location>
</feature>
<evidence type="ECO:0000313" key="3">
    <source>
        <dbReference type="EMBL" id="CAC5412413.1"/>
    </source>
</evidence>
<feature type="compositionally biased region" description="Polar residues" evidence="1">
    <location>
        <begin position="759"/>
        <end position="774"/>
    </location>
</feature>
<reference evidence="3 4" key="1">
    <citation type="submission" date="2020-06" db="EMBL/GenBank/DDBJ databases">
        <authorList>
            <person name="Li R."/>
            <person name="Bekaert M."/>
        </authorList>
    </citation>
    <scope>NUCLEOTIDE SEQUENCE [LARGE SCALE GENOMIC DNA]</scope>
    <source>
        <strain evidence="4">wild</strain>
    </source>
</reference>
<keyword evidence="2" id="KW-1133">Transmembrane helix</keyword>
<feature type="region of interest" description="Disordered" evidence="1">
    <location>
        <begin position="445"/>
        <end position="478"/>
    </location>
</feature>
<evidence type="ECO:0000256" key="1">
    <source>
        <dbReference type="SAM" id="MobiDB-lite"/>
    </source>
</evidence>
<feature type="transmembrane region" description="Helical" evidence="2">
    <location>
        <begin position="709"/>
        <end position="732"/>
    </location>
</feature>
<protein>
    <submittedName>
        <fullName evidence="3">Uncharacterized protein</fullName>
    </submittedName>
</protein>